<keyword evidence="2" id="KW-0433">Leucine-rich repeat</keyword>
<dbReference type="GO" id="GO:0043531">
    <property type="term" value="F:ADP binding"/>
    <property type="evidence" value="ECO:0007669"/>
    <property type="project" value="InterPro"/>
</dbReference>
<keyword evidence="5" id="KW-0520">NAD</keyword>
<evidence type="ECO:0000256" key="6">
    <source>
        <dbReference type="ARBA" id="ARBA00047304"/>
    </source>
</evidence>
<dbReference type="AlphaFoldDB" id="A0AAV1R4P1"/>
<dbReference type="InterPro" id="IPR002182">
    <property type="entry name" value="NB-ARC"/>
</dbReference>
<dbReference type="GO" id="GO:0061809">
    <property type="term" value="F:NAD+ nucleosidase activity, cyclic ADP-ribose generating"/>
    <property type="evidence" value="ECO:0007669"/>
    <property type="project" value="UniProtKB-EC"/>
</dbReference>
<dbReference type="PANTHER" id="PTHR11017:SF361">
    <property type="entry name" value="ADP-RIBOSYL CYCLASE_CYCLIC ADP-RIBOSE HYDROLASE"/>
    <property type="match status" value="1"/>
</dbReference>
<dbReference type="Pfam" id="PF00931">
    <property type="entry name" value="NB-ARC"/>
    <property type="match status" value="1"/>
</dbReference>
<name>A0AAV1R4P1_9ROSI</name>
<evidence type="ECO:0000256" key="5">
    <source>
        <dbReference type="ARBA" id="ARBA00023027"/>
    </source>
</evidence>
<organism evidence="8 9">
    <name type="scientific">Dovyalis caffra</name>
    <dbReference type="NCBI Taxonomy" id="77055"/>
    <lineage>
        <taxon>Eukaryota</taxon>
        <taxon>Viridiplantae</taxon>
        <taxon>Streptophyta</taxon>
        <taxon>Embryophyta</taxon>
        <taxon>Tracheophyta</taxon>
        <taxon>Spermatophyta</taxon>
        <taxon>Magnoliopsida</taxon>
        <taxon>eudicotyledons</taxon>
        <taxon>Gunneridae</taxon>
        <taxon>Pentapetalae</taxon>
        <taxon>rosids</taxon>
        <taxon>fabids</taxon>
        <taxon>Malpighiales</taxon>
        <taxon>Salicaceae</taxon>
        <taxon>Flacourtieae</taxon>
        <taxon>Dovyalis</taxon>
    </lineage>
</organism>
<evidence type="ECO:0000256" key="4">
    <source>
        <dbReference type="ARBA" id="ARBA00022801"/>
    </source>
</evidence>
<protein>
    <recommendedName>
        <fullName evidence="1">ADP-ribosyl cyclase/cyclic ADP-ribose hydrolase</fullName>
        <ecNumber evidence="1">3.2.2.6</ecNumber>
    </recommendedName>
</protein>
<comment type="catalytic activity">
    <reaction evidence="6">
        <text>NAD(+) + H2O = ADP-D-ribose + nicotinamide + H(+)</text>
        <dbReference type="Rhea" id="RHEA:16301"/>
        <dbReference type="ChEBI" id="CHEBI:15377"/>
        <dbReference type="ChEBI" id="CHEBI:15378"/>
        <dbReference type="ChEBI" id="CHEBI:17154"/>
        <dbReference type="ChEBI" id="CHEBI:57540"/>
        <dbReference type="ChEBI" id="CHEBI:57967"/>
        <dbReference type="EC" id="3.2.2.6"/>
    </reaction>
    <physiologicalReaction direction="left-to-right" evidence="6">
        <dbReference type="Rhea" id="RHEA:16302"/>
    </physiologicalReaction>
</comment>
<evidence type="ECO:0000313" key="9">
    <source>
        <dbReference type="Proteomes" id="UP001314170"/>
    </source>
</evidence>
<dbReference type="InterPro" id="IPR044974">
    <property type="entry name" value="Disease_R_plants"/>
</dbReference>
<evidence type="ECO:0000313" key="8">
    <source>
        <dbReference type="EMBL" id="CAK7328817.1"/>
    </source>
</evidence>
<dbReference type="InterPro" id="IPR027417">
    <property type="entry name" value="P-loop_NTPase"/>
</dbReference>
<evidence type="ECO:0000256" key="2">
    <source>
        <dbReference type="ARBA" id="ARBA00022614"/>
    </source>
</evidence>
<gene>
    <name evidence="8" type="ORF">DCAF_LOCUS6560</name>
</gene>
<dbReference type="Gene3D" id="3.40.50.10140">
    <property type="entry name" value="Toll/interleukin-1 receptor homology (TIR) domain"/>
    <property type="match status" value="1"/>
</dbReference>
<keyword evidence="3" id="KW-0677">Repeat</keyword>
<sequence>MASSSSAVPRWKYDVFLSFRGEDTRYNFTSHLYDALRRKQIKTFIDDELERGEEITASLLRTIEESKISVIIFSKKYASSPWCVDELVKILECKKEYGQIVLPVFYHVCPSDVDEQTGSFGNAFAELESNFKEKMDQVPRWRTDLTNAANISGWDSQVIRIVGLEIAISEPESKLVNEIVQHILKKLNNTSSSDLKGLVGMDSRMEQIKTLLCTESPEVHIVGIWGMGGIGKTTIAGEIFNHLAREYEGHYFLPNGTSNVEGIFVDLDSSQKIMKLSSVAFARMYNLRLLKIYNSGCGNNCKVLLPQGLESLSDELRYLHWDGYPLRSLPLNFSPQKLVEINLSSSKVEQLWEGNQHLVNLKEINLSNCVHLAEIPDLTQAANLESLNLQFCTSLLEVPKSIQYLDNLSDFNLRSCTSLMSLPSSINLKSLKTLNLSGCLNLNKYPQMAENIQYLNLNETSIEELPQSIEHLGRLVALNLRDCKQLRNLPGEVCLLKSLEIADLSGCTNITRFPDFSENVRYLYLSGTAIAELPSSIHRLCRLFALDLMDCKRLRDLPITISKVTSLERLSLSGCPAITKFPELPVSIKVLFLDGTAIEEIPSSVEHLSELVELHLQNCKRFEILPGSIVKMKSLQKLNLSGCSRFRTFPTVDRVEYWLSYLCVDGTAIRAFPWTISTLFPVSRLEMRNCRNLDWRLQSHYRDVKLKLLRQLYLNECNLLDMPWSLSFLTKLEVLDLSGNSFTLLPTLAKLRNLEYLILRNCFKLISIPELPPSLVKLDAHNCSSVCGLSDRCSEVEGNIFDFLLTNCFSLHGKTVCKYNIIEYSVRKIQVYAKRLYTQMSSVLPGTSSVCFPGRNIPEWFGHQTQGFSLTIQLQSICANNQFLGFALCAVVDFGFLFKNSGGFQVKCMYHFKNEFDGGHELHSYFGGWLDLEDVREISNNVLFLGYDPCLECTKYDWFGKCSEVIIQFYSEDRNNNPLQHCNVIKCGVCPLSAQDDNSCDFIMPHPPDQSPAFVPTINPTEAEMTINYSNQSNETDINAVGNCMENQHSLSQQKASPVDHILHTSTKIQVSLH</sequence>
<keyword evidence="4" id="KW-0378">Hydrolase</keyword>
<reference evidence="8 9" key="1">
    <citation type="submission" date="2024-01" db="EMBL/GenBank/DDBJ databases">
        <authorList>
            <person name="Waweru B."/>
        </authorList>
    </citation>
    <scope>NUCLEOTIDE SEQUENCE [LARGE SCALE GENOMIC DNA]</scope>
</reference>
<evidence type="ECO:0000256" key="3">
    <source>
        <dbReference type="ARBA" id="ARBA00022737"/>
    </source>
</evidence>
<dbReference type="Pfam" id="PF20160">
    <property type="entry name" value="C-JID"/>
    <property type="match status" value="1"/>
</dbReference>
<evidence type="ECO:0000259" key="7">
    <source>
        <dbReference type="PROSITE" id="PS50104"/>
    </source>
</evidence>
<dbReference type="Proteomes" id="UP001314170">
    <property type="component" value="Unassembled WGS sequence"/>
</dbReference>
<evidence type="ECO:0000256" key="1">
    <source>
        <dbReference type="ARBA" id="ARBA00011982"/>
    </source>
</evidence>
<dbReference type="PANTHER" id="PTHR11017">
    <property type="entry name" value="LEUCINE-RICH REPEAT-CONTAINING PROTEIN"/>
    <property type="match status" value="1"/>
</dbReference>
<dbReference type="InterPro" id="IPR035897">
    <property type="entry name" value="Toll_tir_struct_dom_sf"/>
</dbReference>
<dbReference type="SUPFAM" id="SSF52200">
    <property type="entry name" value="Toll/Interleukin receptor TIR domain"/>
    <property type="match status" value="1"/>
</dbReference>
<dbReference type="InterPro" id="IPR011713">
    <property type="entry name" value="Leu-rich_rpt_3"/>
</dbReference>
<feature type="domain" description="TIR" evidence="7">
    <location>
        <begin position="11"/>
        <end position="187"/>
    </location>
</feature>
<dbReference type="InterPro" id="IPR045344">
    <property type="entry name" value="C-JID"/>
</dbReference>
<dbReference type="PROSITE" id="PS51450">
    <property type="entry name" value="LRR"/>
    <property type="match status" value="1"/>
</dbReference>
<dbReference type="SUPFAM" id="SSF52058">
    <property type="entry name" value="L domain-like"/>
    <property type="match status" value="2"/>
</dbReference>
<comment type="caution">
    <text evidence="8">The sequence shown here is derived from an EMBL/GenBank/DDBJ whole genome shotgun (WGS) entry which is preliminary data.</text>
</comment>
<dbReference type="SUPFAM" id="SSF52540">
    <property type="entry name" value="P-loop containing nucleoside triphosphate hydrolases"/>
    <property type="match status" value="1"/>
</dbReference>
<dbReference type="InterPro" id="IPR001611">
    <property type="entry name" value="Leu-rich_rpt"/>
</dbReference>
<dbReference type="Pfam" id="PF07725">
    <property type="entry name" value="LRR_3"/>
    <property type="match status" value="1"/>
</dbReference>
<dbReference type="InterPro" id="IPR000157">
    <property type="entry name" value="TIR_dom"/>
</dbReference>
<dbReference type="FunFam" id="3.40.50.10140:FF:000007">
    <property type="entry name" value="Disease resistance protein (TIR-NBS-LRR class)"/>
    <property type="match status" value="1"/>
</dbReference>
<dbReference type="EC" id="3.2.2.6" evidence="1"/>
<dbReference type="PROSITE" id="PS50104">
    <property type="entry name" value="TIR"/>
    <property type="match status" value="1"/>
</dbReference>
<dbReference type="FunFam" id="3.80.10.10:FF:000386">
    <property type="entry name" value="Disease resistance protein RPS4"/>
    <property type="match status" value="1"/>
</dbReference>
<accession>A0AAV1R4P1</accession>
<dbReference type="Gene3D" id="3.80.10.10">
    <property type="entry name" value="Ribonuclease Inhibitor"/>
    <property type="match status" value="3"/>
</dbReference>
<keyword evidence="9" id="KW-1185">Reference proteome</keyword>
<dbReference type="Pfam" id="PF01582">
    <property type="entry name" value="TIR"/>
    <property type="match status" value="1"/>
</dbReference>
<dbReference type="GO" id="GO:0006952">
    <property type="term" value="P:defense response"/>
    <property type="evidence" value="ECO:0007669"/>
    <property type="project" value="InterPro"/>
</dbReference>
<dbReference type="GO" id="GO:0007165">
    <property type="term" value="P:signal transduction"/>
    <property type="evidence" value="ECO:0007669"/>
    <property type="project" value="InterPro"/>
</dbReference>
<dbReference type="Pfam" id="PF00560">
    <property type="entry name" value="LRR_1"/>
    <property type="match status" value="1"/>
</dbReference>
<dbReference type="InterPro" id="IPR032675">
    <property type="entry name" value="LRR_dom_sf"/>
</dbReference>
<proteinExistence type="predicted"/>
<dbReference type="PRINTS" id="PR00364">
    <property type="entry name" value="DISEASERSIST"/>
</dbReference>
<dbReference type="EMBL" id="CAWUPB010000903">
    <property type="protein sequence ID" value="CAK7328817.1"/>
    <property type="molecule type" value="Genomic_DNA"/>
</dbReference>
<dbReference type="SMART" id="SM00255">
    <property type="entry name" value="TIR"/>
    <property type="match status" value="1"/>
</dbReference>